<evidence type="ECO:0000313" key="1">
    <source>
        <dbReference type="EMBL" id="TRW23256.1"/>
    </source>
</evidence>
<proteinExistence type="predicted"/>
<evidence type="ECO:0000313" key="2">
    <source>
        <dbReference type="Proteomes" id="UP000320643"/>
    </source>
</evidence>
<dbReference type="EMBL" id="VJVZ01000009">
    <property type="protein sequence ID" value="TRW23256.1"/>
    <property type="molecule type" value="Genomic_DNA"/>
</dbReference>
<keyword evidence="2" id="KW-1185">Reference proteome</keyword>
<dbReference type="Proteomes" id="UP000320643">
    <property type="component" value="Unassembled WGS sequence"/>
</dbReference>
<protein>
    <submittedName>
        <fullName evidence="1">DUF2199 domain-containing protein</fullName>
    </submittedName>
</protein>
<reference evidence="1 2" key="1">
    <citation type="submission" date="2019-07" db="EMBL/GenBank/DDBJ databases">
        <title>Flavobacterium sp. nov., isolated from glacier ice.</title>
        <authorList>
            <person name="Liu Q."/>
            <person name="Xin Y.-H."/>
        </authorList>
    </citation>
    <scope>NUCLEOTIDE SEQUENCE [LARGE SCALE GENOMIC DNA]</scope>
    <source>
        <strain evidence="1 2">ZT4R6</strain>
    </source>
</reference>
<comment type="caution">
    <text evidence="1">The sequence shown here is derived from an EMBL/GenBank/DDBJ whole genome shotgun (WGS) entry which is preliminary data.</text>
</comment>
<sequence>MLNRLKKIFKIKTDSVSYTCACCGKQHYSWPALGYNAPVHYSALSPEEQSSIATLTSDFCTINYPDETSRFIRATLSQHVTDGCEDLEYGLWVSLSEKSFEDYKANFNNPEHDTGYFGWISNNFKGYERTINIPANVKTRPGGKRPEVIPHQDFDHPFVRDYYNGINKDEAEQRIKDTINNIS</sequence>
<organism evidence="1 2">
    <name type="scientific">Flavobacterium zepuense</name>
    <dbReference type="NCBI Taxonomy" id="2593302"/>
    <lineage>
        <taxon>Bacteria</taxon>
        <taxon>Pseudomonadati</taxon>
        <taxon>Bacteroidota</taxon>
        <taxon>Flavobacteriia</taxon>
        <taxon>Flavobacteriales</taxon>
        <taxon>Flavobacteriaceae</taxon>
        <taxon>Flavobacterium</taxon>
    </lineage>
</organism>
<dbReference type="InterPro" id="IPR018697">
    <property type="entry name" value="DUF2199"/>
</dbReference>
<dbReference type="RefSeq" id="WP_143373973.1">
    <property type="nucleotide sequence ID" value="NZ_VJVZ01000009.1"/>
</dbReference>
<accession>A0A552UYE7</accession>
<dbReference type="OrthoDB" id="4404538at2"/>
<gene>
    <name evidence="1" type="ORF">FMM05_13740</name>
</gene>
<name>A0A552UYE7_9FLAO</name>
<dbReference type="AlphaFoldDB" id="A0A552UYE7"/>
<dbReference type="Pfam" id="PF09965">
    <property type="entry name" value="DUF2199"/>
    <property type="match status" value="1"/>
</dbReference>